<dbReference type="Proteomes" id="UP001556367">
    <property type="component" value="Unassembled WGS sequence"/>
</dbReference>
<organism evidence="1 2">
    <name type="scientific">Hohenbuehelia grisea</name>
    <dbReference type="NCBI Taxonomy" id="104357"/>
    <lineage>
        <taxon>Eukaryota</taxon>
        <taxon>Fungi</taxon>
        <taxon>Dikarya</taxon>
        <taxon>Basidiomycota</taxon>
        <taxon>Agaricomycotina</taxon>
        <taxon>Agaricomycetes</taxon>
        <taxon>Agaricomycetidae</taxon>
        <taxon>Agaricales</taxon>
        <taxon>Pleurotineae</taxon>
        <taxon>Pleurotaceae</taxon>
        <taxon>Hohenbuehelia</taxon>
    </lineage>
</organism>
<evidence type="ECO:0000313" key="2">
    <source>
        <dbReference type="Proteomes" id="UP001556367"/>
    </source>
</evidence>
<dbReference type="EMBL" id="JASNQZ010000007">
    <property type="protein sequence ID" value="KAL0954662.1"/>
    <property type="molecule type" value="Genomic_DNA"/>
</dbReference>
<protein>
    <submittedName>
        <fullName evidence="1">Uncharacterized protein</fullName>
    </submittedName>
</protein>
<accession>A0ABR3JGY5</accession>
<comment type="caution">
    <text evidence="1">The sequence shown here is derived from an EMBL/GenBank/DDBJ whole genome shotgun (WGS) entry which is preliminary data.</text>
</comment>
<gene>
    <name evidence="1" type="ORF">HGRIS_003613</name>
</gene>
<proteinExistence type="predicted"/>
<reference evidence="2" key="1">
    <citation type="submission" date="2024-06" db="EMBL/GenBank/DDBJ databases">
        <title>Multi-omics analyses provide insights into the biosynthesis of the anticancer antibiotic pleurotin in Hohenbuehelia grisea.</title>
        <authorList>
            <person name="Weaver J.A."/>
            <person name="Alberti F."/>
        </authorList>
    </citation>
    <scope>NUCLEOTIDE SEQUENCE [LARGE SCALE GENOMIC DNA]</scope>
    <source>
        <strain evidence="2">T-177</strain>
    </source>
</reference>
<sequence>MEVEVCNPYNFPAVFWLLRILDQVSLSCTHCLPTGPRRAELNIANDDRASRSAIGTGACVQFLFSQAMRPRLSPRPSGRTLFRKAILLPKMIHCLQVSTPSHFSLQEYIFSSITRHVQVRIDMILVQAAILRIKITQSLS</sequence>
<keyword evidence="2" id="KW-1185">Reference proteome</keyword>
<evidence type="ECO:0000313" key="1">
    <source>
        <dbReference type="EMBL" id="KAL0954662.1"/>
    </source>
</evidence>
<name>A0ABR3JGY5_9AGAR</name>